<dbReference type="GO" id="GO:0016787">
    <property type="term" value="F:hydrolase activity"/>
    <property type="evidence" value="ECO:0007669"/>
    <property type="project" value="UniProtKB-KW"/>
</dbReference>
<reference evidence="2" key="1">
    <citation type="submission" date="2022-06" db="EMBL/GenBank/DDBJ databases">
        <title>Leptospira isolates from biofilms formed at urban environments.</title>
        <authorList>
            <person name="Ribeiro P.S."/>
            <person name="Sousa T."/>
            <person name="Carvalho N."/>
            <person name="Aburjaile F."/>
            <person name="Neves F."/>
            <person name="Oliveira D."/>
            <person name="Blanco L."/>
            <person name="Lima J."/>
            <person name="Costa F."/>
            <person name="Brenig B."/>
            <person name="Soares S."/>
            <person name="Ramos R."/>
            <person name="Goes-Neto A."/>
            <person name="Matiuzzi M."/>
            <person name="Azevedo V."/>
            <person name="Ristow P."/>
        </authorList>
    </citation>
    <scope>NUCLEOTIDE SEQUENCE</scope>
    <source>
        <strain evidence="2">VSF7</strain>
    </source>
</reference>
<accession>A0A5F2DBX3</accession>
<dbReference type="SMART" id="SM00642">
    <property type="entry name" value="Aamy"/>
    <property type="match status" value="1"/>
</dbReference>
<dbReference type="Proteomes" id="UP001209694">
    <property type="component" value="Unassembled WGS sequence"/>
</dbReference>
<proteinExistence type="predicted"/>
<dbReference type="InterPro" id="IPR017853">
    <property type="entry name" value="GH"/>
</dbReference>
<evidence type="ECO:0000259" key="1">
    <source>
        <dbReference type="SMART" id="SM00642"/>
    </source>
</evidence>
<dbReference type="PANTHER" id="PTHR47786:SF2">
    <property type="entry name" value="GLYCOSYL HYDROLASE FAMILY 13 CATALYTIC DOMAIN-CONTAINING PROTEIN"/>
    <property type="match status" value="1"/>
</dbReference>
<feature type="domain" description="Glycosyl hydrolase family 13 catalytic" evidence="1">
    <location>
        <begin position="62"/>
        <end position="373"/>
    </location>
</feature>
<comment type="caution">
    <text evidence="2">The sequence shown here is derived from an EMBL/GenBank/DDBJ whole genome shotgun (WGS) entry which is preliminary data.</text>
</comment>
<dbReference type="RefSeq" id="WP_135652416.1">
    <property type="nucleotide sequence ID" value="NZ_JAMQPS010000004.1"/>
</dbReference>
<keyword evidence="2" id="KW-0378">Hydrolase</keyword>
<evidence type="ECO:0000313" key="3">
    <source>
        <dbReference type="Proteomes" id="UP001209694"/>
    </source>
</evidence>
<gene>
    <name evidence="2" type="ORF">ND810_15085</name>
</gene>
<dbReference type="PANTHER" id="PTHR47786">
    <property type="entry name" value="ALPHA-1,4-GLUCAN:MALTOSE-1-PHOSPHATE MALTOSYLTRANSFERASE"/>
    <property type="match status" value="1"/>
</dbReference>
<dbReference type="EMBL" id="JAMQQD010000006">
    <property type="protein sequence ID" value="MCW7516489.1"/>
    <property type="molecule type" value="Genomic_DNA"/>
</dbReference>
<dbReference type="Gene3D" id="3.20.20.80">
    <property type="entry name" value="Glycosidases"/>
    <property type="match status" value="1"/>
</dbReference>
<evidence type="ECO:0000313" key="2">
    <source>
        <dbReference type="EMBL" id="MCW7516489.1"/>
    </source>
</evidence>
<dbReference type="SUPFAM" id="SSF51445">
    <property type="entry name" value="(Trans)glycosidases"/>
    <property type="match status" value="1"/>
</dbReference>
<name>A0A5F2DBX3_9LEPT</name>
<sequence>MKHPFHQIHLYEIGSRLFCGKKGEHLPAIFNELEKKTPFVWADEIWLMGVWKNSPSSQRIAQTMPELQPGYQSVRSQLTNKDIYGSPYSIYEYNLDPLIGGDTDLTVIYEWFRSKNKKLILDFVPNHMAIDSPLVSLFPNLFLQSIHSEQDKNSFLHPNGNCYKHGKDPYFDGWTDTIQWDFSNPEVENYHIQILKTIAKHCDGVRCDMAMLPLPDVFERTHGKKSVYHWENVIYSVKSEFPDFRFYAEVYWGLDGTLRSLGFDATYDKSLYDELVHHRLDQVAENISNESGQISKPNLIRFLENHDENRARLTFGEHSITYFSLLSCLPGILLLFDGQEIGCLKKIPVQMKNVDEESPDIEIEDFYKRAFAILSKRSKVLEYQTLNYTEMNQLPVFMRLLISDTQTELFLWNYQQVSCSGWIPYEEKISYRETLKDIVSNQIYPQGKPQKEGMYFKLEPNEIQWFIF</sequence>
<dbReference type="AlphaFoldDB" id="A0A5F2DBX3"/>
<organism evidence="2 3">
    <name type="scientific">Leptospira levettii</name>
    <dbReference type="NCBI Taxonomy" id="2023178"/>
    <lineage>
        <taxon>Bacteria</taxon>
        <taxon>Pseudomonadati</taxon>
        <taxon>Spirochaetota</taxon>
        <taxon>Spirochaetia</taxon>
        <taxon>Leptospirales</taxon>
        <taxon>Leptospiraceae</taxon>
        <taxon>Leptospira</taxon>
    </lineage>
</organism>
<protein>
    <submittedName>
        <fullName evidence="2">Alpha-amylase family glycosyl hydrolase</fullName>
    </submittedName>
</protein>
<dbReference type="GO" id="GO:0005975">
    <property type="term" value="P:carbohydrate metabolic process"/>
    <property type="evidence" value="ECO:0007669"/>
    <property type="project" value="InterPro"/>
</dbReference>
<dbReference type="InterPro" id="IPR006047">
    <property type="entry name" value="GH13_cat_dom"/>
</dbReference>